<proteinExistence type="predicted"/>
<dbReference type="InterPro" id="IPR018841">
    <property type="entry name" value="DUF2442"/>
</dbReference>
<name>A0A2K9NMT0_BACTC</name>
<organism evidence="1 2">
    <name type="scientific">Bacteriovorax stolpii</name>
    <name type="common">Bdellovibrio stolpii</name>
    <dbReference type="NCBI Taxonomy" id="960"/>
    <lineage>
        <taxon>Bacteria</taxon>
        <taxon>Pseudomonadati</taxon>
        <taxon>Bdellovibrionota</taxon>
        <taxon>Bacteriovoracia</taxon>
        <taxon>Bacteriovoracales</taxon>
        <taxon>Bacteriovoracaceae</taxon>
        <taxon>Bacteriovorax</taxon>
    </lineage>
</organism>
<sequence>MSWNYLKIGIKLSRESLSKKYQGRTVTRVKNVIAHPNFKLTVVFEDNKTSVIDMNFIFSESGPVIEPLKTYDNFQKVFIEDGIITWPTGYDISPEYLEELAS</sequence>
<evidence type="ECO:0008006" key="3">
    <source>
        <dbReference type="Google" id="ProtNLM"/>
    </source>
</evidence>
<dbReference type="KEGG" id="bsto:C0V70_01560"/>
<dbReference type="Proteomes" id="UP000235584">
    <property type="component" value="Chromosome"/>
</dbReference>
<reference evidence="1 2" key="1">
    <citation type="submission" date="2018-01" db="EMBL/GenBank/DDBJ databases">
        <title>Complete genome sequence of Bacteriovorax stolpii DSM12778.</title>
        <authorList>
            <person name="Tang B."/>
            <person name="Chang J."/>
        </authorList>
    </citation>
    <scope>NUCLEOTIDE SEQUENCE [LARGE SCALE GENOMIC DNA]</scope>
    <source>
        <strain evidence="1 2">DSM 12778</strain>
    </source>
</reference>
<protein>
    <recommendedName>
        <fullName evidence="3">DUF2442 domain-containing protein</fullName>
    </recommendedName>
</protein>
<dbReference type="Pfam" id="PF10387">
    <property type="entry name" value="DUF2442"/>
    <property type="match status" value="1"/>
</dbReference>
<dbReference type="SUPFAM" id="SSF143880">
    <property type="entry name" value="NE0471 N-terminal domain-like"/>
    <property type="match status" value="1"/>
</dbReference>
<dbReference type="AlphaFoldDB" id="A0A2K9NMT0"/>
<dbReference type="OrthoDB" id="3233810at2"/>
<evidence type="ECO:0000313" key="2">
    <source>
        <dbReference type="Proteomes" id="UP000235584"/>
    </source>
</evidence>
<dbReference type="InterPro" id="IPR036782">
    <property type="entry name" value="NE0471-like_N"/>
</dbReference>
<dbReference type="EMBL" id="CP025704">
    <property type="protein sequence ID" value="AUN96810.1"/>
    <property type="molecule type" value="Genomic_DNA"/>
</dbReference>
<accession>A0A2K9NMT0</accession>
<keyword evidence="2" id="KW-1185">Reference proteome</keyword>
<gene>
    <name evidence="1" type="ORF">C0V70_01560</name>
</gene>
<dbReference type="Gene3D" id="3.30.2020.10">
    <property type="entry name" value="NE0471-like N-terminal domain"/>
    <property type="match status" value="1"/>
</dbReference>
<evidence type="ECO:0000313" key="1">
    <source>
        <dbReference type="EMBL" id="AUN96810.1"/>
    </source>
</evidence>